<dbReference type="AlphaFoldDB" id="A0A1G7H827"/>
<sequence length="379" mass="42383">MFDNNWQHCKNVLCIRPDNMGDLLMSTPAIRALKETFSARITVLTSSMAAGIAQQISEIDDVILFNVPWVKSSYTDIGDFNNIVKNIKSRRFDAAVIFTVYSQNPLPTVMLAYLAGIPLRLAYCRENPYQLLTNWVPDQEPYNFIKHQVERDLDLVASVGAKTADRNLSLKPQSRLWPQILNKLVSAGLNAEKKWIILHAGVSEPKREYPVNYWVNAAKLIIAQIGCQLILTGSASEKQLTVDLGEQINKECIIAGGLFTLEELTVLIAKSPVLLSVNTGTVHIAAAVQTPVVVLYALTNPQHTPWHVPCKILPFTVNSQLQSKNEVIKHVNSFENDVIEYPSAADVLNAVIELLTNPTEYLNQELNLINRMKQKRSLV</sequence>
<name>A0A1G7H827_9SPHI</name>
<dbReference type="InterPro" id="IPR002201">
    <property type="entry name" value="Glyco_trans_9"/>
</dbReference>
<dbReference type="STRING" id="1391627.SAMN05216464_11191"/>
<dbReference type="EMBL" id="FNAI01000011">
    <property type="protein sequence ID" value="SDE96269.1"/>
    <property type="molecule type" value="Genomic_DNA"/>
</dbReference>
<dbReference type="GO" id="GO:0009244">
    <property type="term" value="P:lipopolysaccharide core region biosynthetic process"/>
    <property type="evidence" value="ECO:0007669"/>
    <property type="project" value="TreeGrafter"/>
</dbReference>
<dbReference type="Pfam" id="PF01075">
    <property type="entry name" value="Glyco_transf_9"/>
    <property type="match status" value="1"/>
</dbReference>
<evidence type="ECO:0000256" key="2">
    <source>
        <dbReference type="ARBA" id="ARBA00022679"/>
    </source>
</evidence>
<evidence type="ECO:0000313" key="4">
    <source>
        <dbReference type="Proteomes" id="UP000199072"/>
    </source>
</evidence>
<keyword evidence="4" id="KW-1185">Reference proteome</keyword>
<dbReference type="Proteomes" id="UP000199072">
    <property type="component" value="Unassembled WGS sequence"/>
</dbReference>
<keyword evidence="1" id="KW-0328">Glycosyltransferase</keyword>
<reference evidence="3 4" key="1">
    <citation type="submission" date="2016-10" db="EMBL/GenBank/DDBJ databases">
        <authorList>
            <person name="de Groot N.N."/>
        </authorList>
    </citation>
    <scope>NUCLEOTIDE SEQUENCE [LARGE SCALE GENOMIC DNA]</scope>
    <source>
        <strain evidence="3 4">47C3B</strain>
    </source>
</reference>
<dbReference type="InterPro" id="IPR051199">
    <property type="entry name" value="LPS_LOS_Heptosyltrfase"/>
</dbReference>
<organism evidence="3 4">
    <name type="scientific">Mucilaginibacter pineti</name>
    <dbReference type="NCBI Taxonomy" id="1391627"/>
    <lineage>
        <taxon>Bacteria</taxon>
        <taxon>Pseudomonadati</taxon>
        <taxon>Bacteroidota</taxon>
        <taxon>Sphingobacteriia</taxon>
        <taxon>Sphingobacteriales</taxon>
        <taxon>Sphingobacteriaceae</taxon>
        <taxon>Mucilaginibacter</taxon>
    </lineage>
</organism>
<dbReference type="Gene3D" id="3.40.50.2000">
    <property type="entry name" value="Glycogen Phosphorylase B"/>
    <property type="match status" value="2"/>
</dbReference>
<protein>
    <submittedName>
        <fullName evidence="3">Lipopolysaccharide heptosyltransferase II</fullName>
    </submittedName>
</protein>
<evidence type="ECO:0000313" key="3">
    <source>
        <dbReference type="EMBL" id="SDE96269.1"/>
    </source>
</evidence>
<dbReference type="CDD" id="cd03789">
    <property type="entry name" value="GT9_LPS_heptosyltransferase"/>
    <property type="match status" value="1"/>
</dbReference>
<evidence type="ECO:0000256" key="1">
    <source>
        <dbReference type="ARBA" id="ARBA00022676"/>
    </source>
</evidence>
<proteinExistence type="predicted"/>
<dbReference type="PANTHER" id="PTHR30160">
    <property type="entry name" value="TETRAACYLDISACCHARIDE 4'-KINASE-RELATED"/>
    <property type="match status" value="1"/>
</dbReference>
<keyword evidence="2 3" id="KW-0808">Transferase</keyword>
<accession>A0A1G7H827</accession>
<dbReference type="PANTHER" id="PTHR30160:SF1">
    <property type="entry name" value="LIPOPOLYSACCHARIDE 1,2-N-ACETYLGLUCOSAMINETRANSFERASE-RELATED"/>
    <property type="match status" value="1"/>
</dbReference>
<dbReference type="GO" id="GO:0005829">
    <property type="term" value="C:cytosol"/>
    <property type="evidence" value="ECO:0007669"/>
    <property type="project" value="TreeGrafter"/>
</dbReference>
<gene>
    <name evidence="3" type="ORF">SAMN05216464_11191</name>
</gene>
<dbReference type="GO" id="GO:0008713">
    <property type="term" value="F:ADP-heptose-lipopolysaccharide heptosyltransferase activity"/>
    <property type="evidence" value="ECO:0007669"/>
    <property type="project" value="TreeGrafter"/>
</dbReference>
<dbReference type="OrthoDB" id="9797795at2"/>
<dbReference type="SUPFAM" id="SSF53756">
    <property type="entry name" value="UDP-Glycosyltransferase/glycogen phosphorylase"/>
    <property type="match status" value="1"/>
</dbReference>